<keyword evidence="7 15" id="KW-0812">Transmembrane</keyword>
<keyword evidence="11 15" id="KW-0472">Membrane</keyword>
<evidence type="ECO:0000259" key="17">
    <source>
        <dbReference type="PROSITE" id="PS50919"/>
    </source>
</evidence>
<dbReference type="eggNOG" id="KOG3359">
    <property type="taxonomic scope" value="Eukaryota"/>
</dbReference>
<dbReference type="Proteomes" id="UP000001640">
    <property type="component" value="Chromosome 9"/>
</dbReference>
<accession>G0VJN0</accession>
<evidence type="ECO:0000256" key="3">
    <source>
        <dbReference type="ARBA" id="ARBA00007222"/>
    </source>
</evidence>
<dbReference type="KEGG" id="ncs:NCAS_0I00420"/>
<evidence type="ECO:0000313" key="18">
    <source>
        <dbReference type="EMBL" id="CCC71710.1"/>
    </source>
</evidence>
<dbReference type="InterPro" id="IPR032421">
    <property type="entry name" value="PMT_4TMC"/>
</dbReference>
<dbReference type="Pfam" id="PF16192">
    <property type="entry name" value="PMT_4TMC"/>
    <property type="match status" value="1"/>
</dbReference>
<evidence type="ECO:0000256" key="4">
    <source>
        <dbReference type="ARBA" id="ARBA00012839"/>
    </source>
</evidence>
<dbReference type="SUPFAM" id="SSF82109">
    <property type="entry name" value="MIR domain"/>
    <property type="match status" value="1"/>
</dbReference>
<dbReference type="FunFam" id="2.80.10.50:FF:000012">
    <property type="entry name" value="Protein O-mannosyl-transferase 1"/>
    <property type="match status" value="1"/>
</dbReference>
<name>G0VJN0_NAUCA</name>
<comment type="catalytic activity">
    <reaction evidence="13 15">
        <text>a di-trans,poly-cis-dolichyl beta-D-mannosyl phosphate + L-threonyl-[protein] = 3-O-(alpha-D-mannosyl)-L-threonyl-[protein] + a di-trans,poly-cis-dolichyl phosphate + H(+)</text>
        <dbReference type="Rhea" id="RHEA:53396"/>
        <dbReference type="Rhea" id="RHEA-COMP:11060"/>
        <dbReference type="Rhea" id="RHEA-COMP:13547"/>
        <dbReference type="Rhea" id="RHEA-COMP:19498"/>
        <dbReference type="Rhea" id="RHEA-COMP:19501"/>
        <dbReference type="ChEBI" id="CHEBI:15378"/>
        <dbReference type="ChEBI" id="CHEBI:30013"/>
        <dbReference type="ChEBI" id="CHEBI:57683"/>
        <dbReference type="ChEBI" id="CHEBI:58211"/>
        <dbReference type="ChEBI" id="CHEBI:137323"/>
        <dbReference type="EC" id="2.4.1.109"/>
    </reaction>
</comment>
<evidence type="ECO:0000256" key="8">
    <source>
        <dbReference type="ARBA" id="ARBA00022737"/>
    </source>
</evidence>
<feature type="transmembrane region" description="Helical" evidence="15">
    <location>
        <begin position="196"/>
        <end position="221"/>
    </location>
</feature>
<dbReference type="EMBL" id="HE576760">
    <property type="protein sequence ID" value="CCC71710.1"/>
    <property type="molecule type" value="Genomic_DNA"/>
</dbReference>
<reference evidence="18 19" key="1">
    <citation type="journal article" date="2011" name="Proc. Natl. Acad. Sci. U.S.A.">
        <title>Evolutionary erosion of yeast sex chromosomes by mating-type switching accidents.</title>
        <authorList>
            <person name="Gordon J.L."/>
            <person name="Armisen D."/>
            <person name="Proux-Wera E."/>
            <person name="Oheigeartaigh S.S."/>
            <person name="Byrne K.P."/>
            <person name="Wolfe K.H."/>
        </authorList>
    </citation>
    <scope>NUCLEOTIDE SEQUENCE [LARGE SCALE GENOMIC DNA]</scope>
    <source>
        <strain evidence="19">ATCC 76901 / BCRC 22586 / CBS 4309 / NBRC 1992 / NRRL Y-12630</strain>
    </source>
</reference>
<evidence type="ECO:0000256" key="9">
    <source>
        <dbReference type="ARBA" id="ARBA00022824"/>
    </source>
</evidence>
<dbReference type="InterPro" id="IPR036300">
    <property type="entry name" value="MIR_dom_sf"/>
</dbReference>
<evidence type="ECO:0000256" key="15">
    <source>
        <dbReference type="RuleBase" id="RU367007"/>
    </source>
</evidence>
<feature type="transmembrane region" description="Helical" evidence="15">
    <location>
        <begin position="720"/>
        <end position="739"/>
    </location>
</feature>
<comment type="subcellular location">
    <subcellularLocation>
        <location evidence="1 15">Endoplasmic reticulum membrane</location>
        <topology evidence="1 15">Multi-pass membrane protein</topology>
    </subcellularLocation>
</comment>
<evidence type="ECO:0000256" key="13">
    <source>
        <dbReference type="ARBA" id="ARBA00045085"/>
    </source>
</evidence>
<feature type="transmembrane region" description="Helical" evidence="15">
    <location>
        <begin position="690"/>
        <end position="708"/>
    </location>
</feature>
<dbReference type="PROSITE" id="PS50919">
    <property type="entry name" value="MIR"/>
    <property type="match status" value="3"/>
</dbReference>
<dbReference type="InParanoid" id="G0VJN0"/>
<evidence type="ECO:0000256" key="16">
    <source>
        <dbReference type="SAM" id="MobiDB-lite"/>
    </source>
</evidence>
<dbReference type="Pfam" id="PF02366">
    <property type="entry name" value="PMT"/>
    <property type="match status" value="1"/>
</dbReference>
<dbReference type="Gene3D" id="2.80.10.50">
    <property type="match status" value="1"/>
</dbReference>
<dbReference type="GO" id="GO:0004169">
    <property type="term" value="F:dolichyl-phosphate-mannose-protein mannosyltransferase activity"/>
    <property type="evidence" value="ECO:0007669"/>
    <property type="project" value="UniProtKB-UniRule"/>
</dbReference>
<proteinExistence type="inferred from homology"/>
<feature type="compositionally biased region" description="Basic and acidic residues" evidence="16">
    <location>
        <begin position="12"/>
        <end position="22"/>
    </location>
</feature>
<dbReference type="InterPro" id="IPR016093">
    <property type="entry name" value="MIR_motif"/>
</dbReference>
<dbReference type="HOGENOM" id="CLU_008438_5_0_1"/>
<feature type="transmembrane region" description="Helical" evidence="15">
    <location>
        <begin position="663"/>
        <end position="684"/>
    </location>
</feature>
<dbReference type="PANTHER" id="PTHR10050:SF46">
    <property type="entry name" value="PROTEIN O-MANNOSYL-TRANSFERASE 2"/>
    <property type="match status" value="1"/>
</dbReference>
<feature type="transmembrane region" description="Helical" evidence="15">
    <location>
        <begin position="256"/>
        <end position="273"/>
    </location>
</feature>
<keyword evidence="8" id="KW-0677">Repeat</keyword>
<gene>
    <name evidence="18" type="primary">NCAS0I00420</name>
    <name evidence="18" type="ordered locus">NCAS_0I00420</name>
</gene>
<dbReference type="SMART" id="SM00472">
    <property type="entry name" value="MIR"/>
    <property type="match status" value="3"/>
</dbReference>
<dbReference type="RefSeq" id="XP_003678056.1">
    <property type="nucleotide sequence ID" value="XM_003678008.1"/>
</dbReference>
<keyword evidence="19" id="KW-1185">Reference proteome</keyword>
<organism evidence="18 19">
    <name type="scientific">Naumovozyma castellii</name>
    <name type="common">Yeast</name>
    <name type="synonym">Saccharomyces castellii</name>
    <dbReference type="NCBI Taxonomy" id="27288"/>
    <lineage>
        <taxon>Eukaryota</taxon>
        <taxon>Fungi</taxon>
        <taxon>Dikarya</taxon>
        <taxon>Ascomycota</taxon>
        <taxon>Saccharomycotina</taxon>
        <taxon>Saccharomycetes</taxon>
        <taxon>Saccharomycetales</taxon>
        <taxon>Saccharomycetaceae</taxon>
        <taxon>Naumovozyma</taxon>
    </lineage>
</organism>
<comment type="similarity">
    <text evidence="3 15">Belongs to the glycosyltransferase 39 family.</text>
</comment>
<evidence type="ECO:0000256" key="10">
    <source>
        <dbReference type="ARBA" id="ARBA00022989"/>
    </source>
</evidence>
<sequence length="769" mass="87523">MSSSAAAVSGFEPKKEASDLKVRQHNSSAATSKAAKDSASIDEKDENVKKQQPPSEESPLCKVEAWVMPIVFTGLSFFTRMYKIGVNNHVVWDEAHFGKFGSYYLRHEFYHDVHPPLGKMLVGLSGYLAGYNGSWDFPSGEEYPDYLDYVKMRLFQATFSSLCVPMAYITAKAIGFSIPAVWLFTCLVLFENSYATLGRFILLDSMLQFFTVASFMFFILFHTQRKNPFSIKWWTTLALLGFNLGCAISVKMVGLFIITLVGIYTVADLWTLLPKQATLKTKKLQAWKVYGCHWIARIVCLIIIPFLVFLTCFRIHFALLSHSGTGDANMPSLFQATLDGSDVGKGPRDVALGSSFVSIKNQALGGALLHSHVQTFPQGSNQQQVTGYAYNDDNNIWFFDRIRIPGNQPWSNETETDIEYVRVGNEYRLVHRSTRKNLHADKIVAPVSKNDWEVAGFGYGFEVGDDMDNWIIEVIEQAGDEDKSMIHPLTTTFHIKHAVLGCYLTQTLKQLPEWGFRQSEMTCSHKISKNDKRTWWNVESHENEKLPDPDASFHYPKTNFFKDFLFLNRIMMATNNALVPDSDKYDSLASAAWQWPTLNVGLRLCGWNDDTVKYFLLGSPASTWPSTVSVIVLMIFIVVLAFRWQRQLTNFANDKALNTFMMGAFYPLLAWGLHFMPFVIMARVTYVHHYLPALYFALLVLAYFFEAIIRRPKGTLAKYITYITLVLYFAVVIGGFFYFSPISFGMDGPSKNYRYLDWLSGWKISDLNE</sequence>
<evidence type="ECO:0000256" key="6">
    <source>
        <dbReference type="ARBA" id="ARBA00022679"/>
    </source>
</evidence>
<evidence type="ECO:0000256" key="5">
    <source>
        <dbReference type="ARBA" id="ARBA00022676"/>
    </source>
</evidence>
<dbReference type="STRING" id="1064592.G0VJN0"/>
<evidence type="ECO:0000256" key="14">
    <source>
        <dbReference type="ARBA" id="ARBA00045102"/>
    </source>
</evidence>
<feature type="domain" description="MIR" evidence="17">
    <location>
        <begin position="347"/>
        <end position="402"/>
    </location>
</feature>
<feature type="transmembrane region" description="Helical" evidence="15">
    <location>
        <begin position="623"/>
        <end position="642"/>
    </location>
</feature>
<protein>
    <recommendedName>
        <fullName evidence="4 15">Dolichyl-phosphate-mannose--protein mannosyltransferase</fullName>
        <ecNumber evidence="4 15">2.4.1.109</ecNumber>
    </recommendedName>
</protein>
<dbReference type="UniPathway" id="UPA00378"/>
<comment type="pathway">
    <text evidence="2 15">Protein modification; protein glycosylation.</text>
</comment>
<reference key="2">
    <citation type="submission" date="2011-08" db="EMBL/GenBank/DDBJ databases">
        <title>Genome sequence of Naumovozyma castellii.</title>
        <authorList>
            <person name="Gordon J.L."/>
            <person name="Armisen D."/>
            <person name="Proux-Wera E."/>
            <person name="OhEigeartaigh S.S."/>
            <person name="Byrne K.P."/>
            <person name="Wolfe K.H."/>
        </authorList>
    </citation>
    <scope>NUCLEOTIDE SEQUENCE</scope>
    <source>
        <strain>Type strain:CBS 4309</strain>
    </source>
</reference>
<dbReference type="OMA" id="WEVSAYG"/>
<evidence type="ECO:0000256" key="12">
    <source>
        <dbReference type="ARBA" id="ARBA00023180"/>
    </source>
</evidence>
<keyword evidence="10 15" id="KW-1133">Transmembrane helix</keyword>
<evidence type="ECO:0000256" key="1">
    <source>
        <dbReference type="ARBA" id="ARBA00004477"/>
    </source>
</evidence>
<feature type="transmembrane region" description="Helical" evidence="15">
    <location>
        <begin position="294"/>
        <end position="317"/>
    </location>
</feature>
<feature type="transmembrane region" description="Helical" evidence="15">
    <location>
        <begin position="162"/>
        <end position="190"/>
    </location>
</feature>
<feature type="domain" description="MIR" evidence="17">
    <location>
        <begin position="483"/>
        <end position="541"/>
    </location>
</feature>
<feature type="transmembrane region" description="Helical" evidence="15">
    <location>
        <begin position="233"/>
        <end position="250"/>
    </location>
</feature>
<evidence type="ECO:0000256" key="11">
    <source>
        <dbReference type="ARBA" id="ARBA00023136"/>
    </source>
</evidence>
<dbReference type="InterPro" id="IPR003342">
    <property type="entry name" value="ArnT-like_N"/>
</dbReference>
<keyword evidence="9 15" id="KW-0256">Endoplasmic reticulum</keyword>
<evidence type="ECO:0000313" key="19">
    <source>
        <dbReference type="Proteomes" id="UP000001640"/>
    </source>
</evidence>
<dbReference type="PANTHER" id="PTHR10050">
    <property type="entry name" value="DOLICHYL-PHOSPHATE-MANNOSE--PROTEIN MANNOSYLTRANSFERASE"/>
    <property type="match status" value="1"/>
</dbReference>
<feature type="region of interest" description="Disordered" evidence="16">
    <location>
        <begin position="1"/>
        <end position="56"/>
    </location>
</feature>
<comment type="function">
    <text evidence="15">Transfers mannose from Dol-P-mannose to Ser or Thr residues on proteins.</text>
</comment>
<keyword evidence="6 15" id="KW-0808">Transferase</keyword>
<dbReference type="GO" id="GO:0097583">
    <property type="term" value="C:dolichyl-phosphate-mannose-protein mannosyltransferase Pmt1p-Pmt3p dimer complex"/>
    <property type="evidence" value="ECO:0007669"/>
    <property type="project" value="EnsemblFungi"/>
</dbReference>
<dbReference type="EC" id="2.4.1.109" evidence="4 15"/>
<keyword evidence="12" id="KW-0325">Glycoprotein</keyword>
<dbReference type="GeneID" id="96905401"/>
<feature type="domain" description="MIR" evidence="17">
    <location>
        <begin position="418"/>
        <end position="475"/>
    </location>
</feature>
<feature type="compositionally biased region" description="Basic and acidic residues" evidence="16">
    <location>
        <begin position="34"/>
        <end position="49"/>
    </location>
</feature>
<dbReference type="InterPro" id="IPR027005">
    <property type="entry name" value="PMT-like"/>
</dbReference>
<dbReference type="GO" id="GO:0097585">
    <property type="term" value="C:dolichyl-phosphate-mannose-protein mannosyltransferase Pmt5p-Pmt3p dimer complex"/>
    <property type="evidence" value="ECO:0007669"/>
    <property type="project" value="EnsemblFungi"/>
</dbReference>
<dbReference type="OrthoDB" id="292747at2759"/>
<evidence type="ECO:0000256" key="7">
    <source>
        <dbReference type="ARBA" id="ARBA00022692"/>
    </source>
</evidence>
<dbReference type="Pfam" id="PF02815">
    <property type="entry name" value="MIR"/>
    <property type="match status" value="1"/>
</dbReference>
<comment type="catalytic activity">
    <reaction evidence="14 15">
        <text>a di-trans,poly-cis-dolichyl beta-D-mannosyl phosphate + L-seryl-[protein] = 3-O-(alpha-D-mannosyl)-L-seryl-[protein] + a di-trans,poly-cis-dolichyl phosphate + H(+)</text>
        <dbReference type="Rhea" id="RHEA:17377"/>
        <dbReference type="Rhea" id="RHEA-COMP:9863"/>
        <dbReference type="Rhea" id="RHEA-COMP:13546"/>
        <dbReference type="Rhea" id="RHEA-COMP:19498"/>
        <dbReference type="Rhea" id="RHEA-COMP:19501"/>
        <dbReference type="ChEBI" id="CHEBI:15378"/>
        <dbReference type="ChEBI" id="CHEBI:29999"/>
        <dbReference type="ChEBI" id="CHEBI:57683"/>
        <dbReference type="ChEBI" id="CHEBI:58211"/>
        <dbReference type="ChEBI" id="CHEBI:137321"/>
        <dbReference type="EC" id="2.4.1.109"/>
    </reaction>
</comment>
<evidence type="ECO:0000256" key="2">
    <source>
        <dbReference type="ARBA" id="ARBA00004922"/>
    </source>
</evidence>
<keyword evidence="5 15" id="KW-0328">Glycosyltransferase</keyword>
<dbReference type="AlphaFoldDB" id="G0VJN0"/>